<evidence type="ECO:0000313" key="2">
    <source>
        <dbReference type="EMBL" id="SUD96509.1"/>
    </source>
</evidence>
<name>A0AAJ4ZJJ4_9RALS</name>
<evidence type="ECO:0000256" key="1">
    <source>
        <dbReference type="SAM" id="Coils"/>
    </source>
</evidence>
<dbReference type="EMBL" id="UGVE01000001">
    <property type="protein sequence ID" value="SUD96509.1"/>
    <property type="molecule type" value="Genomic_DNA"/>
</dbReference>
<gene>
    <name evidence="2" type="ORF">NCTC10894_00847</name>
</gene>
<evidence type="ECO:0000313" key="3">
    <source>
        <dbReference type="Proteomes" id="UP000255008"/>
    </source>
</evidence>
<dbReference type="AlphaFoldDB" id="A0AAJ4ZJJ4"/>
<dbReference type="GeneID" id="61387955"/>
<dbReference type="Proteomes" id="UP000255008">
    <property type="component" value="Unassembled WGS sequence"/>
</dbReference>
<feature type="coiled-coil region" evidence="1">
    <location>
        <begin position="24"/>
        <end position="51"/>
    </location>
</feature>
<comment type="caution">
    <text evidence="2">The sequence shown here is derived from an EMBL/GenBank/DDBJ whole genome shotgun (WGS) entry which is preliminary data.</text>
</comment>
<accession>A0AAJ4ZJJ4</accession>
<protein>
    <submittedName>
        <fullName evidence="2">Uncharacterized protein</fullName>
    </submittedName>
</protein>
<dbReference type="RefSeq" id="WP_009239076.1">
    <property type="nucleotide sequence ID" value="NZ_BAAAEC010000008.1"/>
</dbReference>
<sequence length="228" mass="26489">MSEFFKTAATLHALEKLGESERIQDRQNRTIDDQNSRIADLEEQLRRARVQDNYLPAPSGREMDLERRVQELESIEFLLSRPMAEIAQRIPAFKDTYLKEREIFAQCILAQKAFAEIAMQYGQALGKTPDQVTSEARQTQELVKDGHSKFGNNLDAEIKGVLGYTQKTQDKRNEVQRKADEENLRDFERVLENWRSVEKQRELSAEDKGKIEKIQNKINEFKEKLGLS</sequence>
<keyword evidence="1" id="KW-0175">Coiled coil</keyword>
<reference evidence="2 3" key="1">
    <citation type="submission" date="2018-06" db="EMBL/GenBank/DDBJ databases">
        <authorList>
            <consortium name="Pathogen Informatics"/>
            <person name="Doyle S."/>
        </authorList>
    </citation>
    <scope>NUCLEOTIDE SEQUENCE [LARGE SCALE GENOMIC DNA]</scope>
    <source>
        <strain evidence="2 3">NCTC10894</strain>
    </source>
</reference>
<proteinExistence type="predicted"/>
<organism evidence="2 3">
    <name type="scientific">Ralstonia mannitolilytica</name>
    <dbReference type="NCBI Taxonomy" id="105219"/>
    <lineage>
        <taxon>Bacteria</taxon>
        <taxon>Pseudomonadati</taxon>
        <taxon>Pseudomonadota</taxon>
        <taxon>Betaproteobacteria</taxon>
        <taxon>Burkholderiales</taxon>
        <taxon>Burkholderiaceae</taxon>
        <taxon>Ralstonia</taxon>
    </lineage>
</organism>